<reference evidence="2 3" key="1">
    <citation type="submission" date="2015-01" db="EMBL/GenBank/DDBJ databases">
        <title>Ahrensia donghaiensis sp. nov., a novel dimethylsulphoniopropionate-cleavage bacterium isolated from seawater and emended descriptions of the genus Ahrensia and Ahrensia kielensis.</title>
        <authorList>
            <person name="Liu J."/>
        </authorList>
    </citation>
    <scope>NUCLEOTIDE SEQUENCE [LARGE SCALE GENOMIC DNA]</scope>
    <source>
        <strain evidence="2 3">LZD062</strain>
    </source>
</reference>
<dbReference type="InterPro" id="IPR025701">
    <property type="entry name" value="UBQ-conjugat_E2_E"/>
</dbReference>
<feature type="domain" description="Multi-ubiquitin" evidence="1">
    <location>
        <begin position="87"/>
        <end position="150"/>
    </location>
</feature>
<dbReference type="EMBL" id="JXMU01000018">
    <property type="protein sequence ID" value="KPB00674.1"/>
    <property type="molecule type" value="Genomic_DNA"/>
</dbReference>
<dbReference type="OrthoDB" id="512401at2"/>
<protein>
    <recommendedName>
        <fullName evidence="1">Multi-ubiquitin domain-containing protein</fullName>
    </recommendedName>
</protein>
<proteinExistence type="predicted"/>
<feature type="domain" description="Multi-ubiquitin" evidence="1">
    <location>
        <begin position="19"/>
        <end position="82"/>
    </location>
</feature>
<keyword evidence="3" id="KW-1185">Reference proteome</keyword>
<evidence type="ECO:0000259" key="1">
    <source>
        <dbReference type="Pfam" id="PF14452"/>
    </source>
</evidence>
<dbReference type="InterPro" id="IPR027802">
    <property type="entry name" value="Multi-ubiquitin_dom"/>
</dbReference>
<gene>
    <name evidence="2" type="ORF">SU32_12735</name>
</gene>
<dbReference type="Pfam" id="PF14462">
    <property type="entry name" value="Prok-E2_E"/>
    <property type="match status" value="1"/>
</dbReference>
<dbReference type="Pfam" id="PF14452">
    <property type="entry name" value="Multi_ubiq"/>
    <property type="match status" value="2"/>
</dbReference>
<evidence type="ECO:0000313" key="2">
    <source>
        <dbReference type="EMBL" id="KPB00674.1"/>
    </source>
</evidence>
<organism evidence="2 3">
    <name type="scientific">Ahrensia marina</name>
    <dbReference type="NCBI Taxonomy" id="1514904"/>
    <lineage>
        <taxon>Bacteria</taxon>
        <taxon>Pseudomonadati</taxon>
        <taxon>Pseudomonadota</taxon>
        <taxon>Alphaproteobacteria</taxon>
        <taxon>Hyphomicrobiales</taxon>
        <taxon>Ahrensiaceae</taxon>
        <taxon>Ahrensia</taxon>
    </lineage>
</organism>
<dbReference type="PATRIC" id="fig|1514904.3.peg.1399"/>
<sequence>MKPNEKDDRYRVLIADENLNYKPHVFDDPKVLGREIIEANGSHPVDEHVAIAILPNGDFEDLRLDEKYDLRGRGAEKVIVARTDRSFKFKIDDKDLEWPHACISGFVLRKLAALPANYNLWHEIPGQQDQKIADSDVINLDAKGVERFISLIDQTTEGDTLPSFDQSFLADHGYQFEVIQEAGKTGIILKSLHLPEGKFNAAMADVLVLLPPGYPDCAPDMFYASPHLTLSSGQVPKACSAQLGYAGRVWQRWSRHNNAWRPGIDGLRTMVARIKTALAEARP</sequence>
<name>A0A0N0VLI2_9HYPH</name>
<dbReference type="RefSeq" id="WP_053999752.1">
    <property type="nucleotide sequence ID" value="NZ_JXMU01000018.1"/>
</dbReference>
<dbReference type="Proteomes" id="UP000038011">
    <property type="component" value="Unassembled WGS sequence"/>
</dbReference>
<evidence type="ECO:0000313" key="3">
    <source>
        <dbReference type="Proteomes" id="UP000038011"/>
    </source>
</evidence>
<comment type="caution">
    <text evidence="2">The sequence shown here is derived from an EMBL/GenBank/DDBJ whole genome shotgun (WGS) entry which is preliminary data.</text>
</comment>
<dbReference type="AlphaFoldDB" id="A0A0N0VLI2"/>
<accession>A0A0N0VLI2</accession>
<dbReference type="STRING" id="1514904.SU32_12735"/>